<evidence type="ECO:0000313" key="1">
    <source>
        <dbReference type="EMBL" id="CAG6742330.1"/>
    </source>
</evidence>
<organism evidence="1">
    <name type="scientific">Cacopsylla melanoneura</name>
    <dbReference type="NCBI Taxonomy" id="428564"/>
    <lineage>
        <taxon>Eukaryota</taxon>
        <taxon>Metazoa</taxon>
        <taxon>Ecdysozoa</taxon>
        <taxon>Arthropoda</taxon>
        <taxon>Hexapoda</taxon>
        <taxon>Insecta</taxon>
        <taxon>Pterygota</taxon>
        <taxon>Neoptera</taxon>
        <taxon>Paraneoptera</taxon>
        <taxon>Hemiptera</taxon>
        <taxon>Sternorrhyncha</taxon>
        <taxon>Psylloidea</taxon>
        <taxon>Psyllidae</taxon>
        <taxon>Psyllinae</taxon>
        <taxon>Cacopsylla</taxon>
    </lineage>
</organism>
<sequence>MFYLNYQTTLNYMISHSSECIIICPTPCVKSSPYNNVRKHGRRLLFVLRMRSVVHAHQLCLVRWTADRVSHVWSAARNADFLRCGETRVAAAAVAVDQFAVTRH</sequence>
<dbReference type="EMBL" id="HBUF01434464">
    <property type="protein sequence ID" value="CAG6742330.1"/>
    <property type="molecule type" value="Transcribed_RNA"/>
</dbReference>
<dbReference type="EMBL" id="HBUF01434465">
    <property type="protein sequence ID" value="CAG6742331.1"/>
    <property type="molecule type" value="Transcribed_RNA"/>
</dbReference>
<dbReference type="EMBL" id="HBUF01434463">
    <property type="protein sequence ID" value="CAG6742329.1"/>
    <property type="molecule type" value="Transcribed_RNA"/>
</dbReference>
<protein>
    <submittedName>
        <fullName evidence="1">Uncharacterized protein</fullName>
    </submittedName>
</protein>
<reference evidence="1" key="1">
    <citation type="submission" date="2021-05" db="EMBL/GenBank/DDBJ databases">
        <authorList>
            <person name="Alioto T."/>
            <person name="Alioto T."/>
            <person name="Gomez Garrido J."/>
        </authorList>
    </citation>
    <scope>NUCLEOTIDE SEQUENCE</scope>
</reference>
<accession>A0A8D8Z8D4</accession>
<name>A0A8D8Z8D4_9HEMI</name>
<proteinExistence type="predicted"/>
<dbReference type="AlphaFoldDB" id="A0A8D8Z8D4"/>